<organism evidence="2 3">
    <name type="scientific">Tegillarca granosa</name>
    <name type="common">Malaysian cockle</name>
    <name type="synonym">Anadara granosa</name>
    <dbReference type="NCBI Taxonomy" id="220873"/>
    <lineage>
        <taxon>Eukaryota</taxon>
        <taxon>Metazoa</taxon>
        <taxon>Spiralia</taxon>
        <taxon>Lophotrochozoa</taxon>
        <taxon>Mollusca</taxon>
        <taxon>Bivalvia</taxon>
        <taxon>Autobranchia</taxon>
        <taxon>Pteriomorphia</taxon>
        <taxon>Arcoida</taxon>
        <taxon>Arcoidea</taxon>
        <taxon>Arcidae</taxon>
        <taxon>Tegillarca</taxon>
    </lineage>
</organism>
<dbReference type="EMBL" id="JARBDR010000018">
    <property type="protein sequence ID" value="KAJ8321686.1"/>
    <property type="molecule type" value="Genomic_DNA"/>
</dbReference>
<reference evidence="2 3" key="1">
    <citation type="submission" date="2022-12" db="EMBL/GenBank/DDBJ databases">
        <title>Chromosome-level genome of Tegillarca granosa.</title>
        <authorList>
            <person name="Kim J."/>
        </authorList>
    </citation>
    <scope>NUCLEOTIDE SEQUENCE [LARGE SCALE GENOMIC DNA]</scope>
    <source>
        <strain evidence="2">Teg-2019</strain>
        <tissue evidence="2">Adductor muscle</tissue>
    </source>
</reference>
<proteinExistence type="predicted"/>
<evidence type="ECO:0000313" key="2">
    <source>
        <dbReference type="EMBL" id="KAJ8321686.1"/>
    </source>
</evidence>
<evidence type="ECO:0000313" key="3">
    <source>
        <dbReference type="Proteomes" id="UP001217089"/>
    </source>
</evidence>
<protein>
    <submittedName>
        <fullName evidence="2">Uncharacterized protein</fullName>
    </submittedName>
</protein>
<feature type="non-terminal residue" evidence="2">
    <location>
        <position position="190"/>
    </location>
</feature>
<sequence>MVVLAQHLFSQLVPSKKYMVDQNAKQLPNFCLCSCKAKIISGKTGIENKRPGATWHGNADILLDQTMAVALIDDDDGNDESSEEEFGEPERKKTKNKKTFDQIVSETITNAFAQVNMNNCLEGWLIQTFGCTSDFAYVFLYDPVNDLLMHSCPLLDLWQSPESGFHKIVKEKLAFYKKIQTRMDIVGGGY</sequence>
<keyword evidence="3" id="KW-1185">Reference proteome</keyword>
<feature type="region of interest" description="Disordered" evidence="1">
    <location>
        <begin position="74"/>
        <end position="94"/>
    </location>
</feature>
<dbReference type="Proteomes" id="UP001217089">
    <property type="component" value="Unassembled WGS sequence"/>
</dbReference>
<accession>A0ABQ9FZT8</accession>
<evidence type="ECO:0000256" key="1">
    <source>
        <dbReference type="SAM" id="MobiDB-lite"/>
    </source>
</evidence>
<name>A0ABQ9FZT8_TEGGR</name>
<gene>
    <name evidence="2" type="ORF">KUTeg_000157</name>
</gene>
<comment type="caution">
    <text evidence="2">The sequence shown here is derived from an EMBL/GenBank/DDBJ whole genome shotgun (WGS) entry which is preliminary data.</text>
</comment>
<feature type="compositionally biased region" description="Acidic residues" evidence="1">
    <location>
        <begin position="74"/>
        <end position="87"/>
    </location>
</feature>